<name>A0A0A9HEN4_ARUDO</name>
<evidence type="ECO:0000256" key="1">
    <source>
        <dbReference type="SAM" id="MobiDB-lite"/>
    </source>
</evidence>
<reference evidence="2" key="2">
    <citation type="journal article" date="2015" name="Data Brief">
        <title>Shoot transcriptome of the giant reed, Arundo donax.</title>
        <authorList>
            <person name="Barrero R.A."/>
            <person name="Guerrero F.D."/>
            <person name="Moolhuijzen P."/>
            <person name="Goolsby J.A."/>
            <person name="Tidwell J."/>
            <person name="Bellgard S.E."/>
            <person name="Bellgard M.I."/>
        </authorList>
    </citation>
    <scope>NUCLEOTIDE SEQUENCE</scope>
    <source>
        <tissue evidence="2">Shoot tissue taken approximately 20 cm above the soil surface</tissue>
    </source>
</reference>
<feature type="region of interest" description="Disordered" evidence="1">
    <location>
        <begin position="1"/>
        <end position="30"/>
    </location>
</feature>
<proteinExistence type="predicted"/>
<reference evidence="2" key="1">
    <citation type="submission" date="2014-09" db="EMBL/GenBank/DDBJ databases">
        <authorList>
            <person name="Magalhaes I.L.F."/>
            <person name="Oliveira U."/>
            <person name="Santos F.R."/>
            <person name="Vidigal T.H.D.A."/>
            <person name="Brescovit A.D."/>
            <person name="Santos A.J."/>
        </authorList>
    </citation>
    <scope>NUCLEOTIDE SEQUENCE</scope>
    <source>
        <tissue evidence="2">Shoot tissue taken approximately 20 cm above the soil surface</tissue>
    </source>
</reference>
<accession>A0A0A9HEN4</accession>
<dbReference type="EMBL" id="GBRH01163617">
    <property type="protein sequence ID" value="JAE34279.1"/>
    <property type="molecule type" value="Transcribed_RNA"/>
</dbReference>
<evidence type="ECO:0000313" key="2">
    <source>
        <dbReference type="EMBL" id="JAE34279.1"/>
    </source>
</evidence>
<feature type="compositionally biased region" description="Low complexity" evidence="1">
    <location>
        <begin position="12"/>
        <end position="24"/>
    </location>
</feature>
<organism evidence="2">
    <name type="scientific">Arundo donax</name>
    <name type="common">Giant reed</name>
    <name type="synonym">Donax arundinaceus</name>
    <dbReference type="NCBI Taxonomy" id="35708"/>
    <lineage>
        <taxon>Eukaryota</taxon>
        <taxon>Viridiplantae</taxon>
        <taxon>Streptophyta</taxon>
        <taxon>Embryophyta</taxon>
        <taxon>Tracheophyta</taxon>
        <taxon>Spermatophyta</taxon>
        <taxon>Magnoliopsida</taxon>
        <taxon>Liliopsida</taxon>
        <taxon>Poales</taxon>
        <taxon>Poaceae</taxon>
        <taxon>PACMAD clade</taxon>
        <taxon>Arundinoideae</taxon>
        <taxon>Arundineae</taxon>
        <taxon>Arundo</taxon>
    </lineage>
</organism>
<protein>
    <submittedName>
        <fullName evidence="2">Uncharacterized protein</fullName>
    </submittedName>
</protein>
<dbReference type="AlphaFoldDB" id="A0A0A9HEN4"/>
<sequence length="30" mass="3087">MTASEYSASRCPPTAAAAISAAPDPRLPRQ</sequence>